<dbReference type="GO" id="GO:0003964">
    <property type="term" value="F:RNA-directed DNA polymerase activity"/>
    <property type="evidence" value="ECO:0007669"/>
    <property type="project" value="UniProtKB-KW"/>
</dbReference>
<feature type="region of interest" description="Disordered" evidence="11">
    <location>
        <begin position="610"/>
        <end position="791"/>
    </location>
</feature>
<dbReference type="InterPro" id="IPR050951">
    <property type="entry name" value="Retrovirus_Pol_polyprotein"/>
</dbReference>
<keyword evidence="8" id="KW-0694">RNA-binding</keyword>
<evidence type="ECO:0000313" key="16">
    <source>
        <dbReference type="Proteomes" id="UP000623467"/>
    </source>
</evidence>
<organism evidence="15 16">
    <name type="scientific">Mycena sanguinolenta</name>
    <dbReference type="NCBI Taxonomy" id="230812"/>
    <lineage>
        <taxon>Eukaryota</taxon>
        <taxon>Fungi</taxon>
        <taxon>Dikarya</taxon>
        <taxon>Basidiomycota</taxon>
        <taxon>Agaricomycotina</taxon>
        <taxon>Agaricomycetes</taxon>
        <taxon>Agaricomycetidae</taxon>
        <taxon>Agaricales</taxon>
        <taxon>Marasmiineae</taxon>
        <taxon>Mycenaceae</taxon>
        <taxon>Mycena</taxon>
    </lineage>
</organism>
<keyword evidence="10" id="KW-0479">Metal-binding</keyword>
<evidence type="ECO:0000256" key="5">
    <source>
        <dbReference type="ARBA" id="ARBA00022722"/>
    </source>
</evidence>
<dbReference type="Pfam" id="PF00078">
    <property type="entry name" value="RVT_1"/>
    <property type="match status" value="1"/>
</dbReference>
<feature type="compositionally biased region" description="Basic and acidic residues" evidence="11">
    <location>
        <begin position="161"/>
        <end position="177"/>
    </location>
</feature>
<dbReference type="InterPro" id="IPR036397">
    <property type="entry name" value="RNaseH_sf"/>
</dbReference>
<keyword evidence="4" id="KW-0548">Nucleotidyltransferase</keyword>
<keyword evidence="9" id="KW-0695">RNA-directed DNA polymerase</keyword>
<dbReference type="GO" id="GO:0015074">
    <property type="term" value="P:DNA integration"/>
    <property type="evidence" value="ECO:0007669"/>
    <property type="project" value="InterPro"/>
</dbReference>
<dbReference type="FunFam" id="3.30.420.10:FF:000032">
    <property type="entry name" value="Retrovirus-related Pol polyprotein from transposon 297-like Protein"/>
    <property type="match status" value="1"/>
</dbReference>
<keyword evidence="7" id="KW-0378">Hydrolase</keyword>
<feature type="domain" description="Reverse transcriptase" evidence="13">
    <location>
        <begin position="1278"/>
        <end position="1463"/>
    </location>
</feature>
<evidence type="ECO:0000256" key="6">
    <source>
        <dbReference type="ARBA" id="ARBA00022759"/>
    </source>
</evidence>
<dbReference type="Gene3D" id="1.10.340.70">
    <property type="match status" value="1"/>
</dbReference>
<dbReference type="PROSITE" id="PS50158">
    <property type="entry name" value="ZF_CCHC"/>
    <property type="match status" value="1"/>
</dbReference>
<feature type="compositionally biased region" description="Basic and acidic residues" evidence="11">
    <location>
        <begin position="2541"/>
        <end position="2551"/>
    </location>
</feature>
<feature type="compositionally biased region" description="Acidic residues" evidence="11">
    <location>
        <begin position="628"/>
        <end position="645"/>
    </location>
</feature>
<dbReference type="EC" id="2.7.7.49" evidence="1"/>
<dbReference type="PROSITE" id="PS50878">
    <property type="entry name" value="RT_POL"/>
    <property type="match status" value="1"/>
</dbReference>
<evidence type="ECO:0000256" key="8">
    <source>
        <dbReference type="ARBA" id="ARBA00022884"/>
    </source>
</evidence>
<dbReference type="GO" id="GO:0005634">
    <property type="term" value="C:nucleus"/>
    <property type="evidence" value="ECO:0007669"/>
    <property type="project" value="UniProtKB-ARBA"/>
</dbReference>
<evidence type="ECO:0000256" key="2">
    <source>
        <dbReference type="ARBA" id="ARBA00022664"/>
    </source>
</evidence>
<dbReference type="InterPro" id="IPR021109">
    <property type="entry name" value="Peptidase_aspartic_dom_sf"/>
</dbReference>
<protein>
    <recommendedName>
        <fullName evidence="1">RNA-directed DNA polymerase</fullName>
        <ecNumber evidence="1">2.7.7.49</ecNumber>
    </recommendedName>
</protein>
<dbReference type="PANTHER" id="PTHR37984:SF5">
    <property type="entry name" value="PROTEIN NYNRIN-LIKE"/>
    <property type="match status" value="1"/>
</dbReference>
<dbReference type="Gene3D" id="3.30.420.10">
    <property type="entry name" value="Ribonuclease H-like superfamily/Ribonuclease H"/>
    <property type="match status" value="1"/>
</dbReference>
<dbReference type="CDD" id="cd01647">
    <property type="entry name" value="RT_LTR"/>
    <property type="match status" value="1"/>
</dbReference>
<evidence type="ECO:0000256" key="9">
    <source>
        <dbReference type="ARBA" id="ARBA00022918"/>
    </source>
</evidence>
<feature type="compositionally biased region" description="Basic and acidic residues" evidence="11">
    <location>
        <begin position="2576"/>
        <end position="2585"/>
    </location>
</feature>
<evidence type="ECO:0000259" key="13">
    <source>
        <dbReference type="PROSITE" id="PS50878"/>
    </source>
</evidence>
<feature type="region of interest" description="Disordered" evidence="11">
    <location>
        <begin position="2352"/>
        <end position="2375"/>
    </location>
</feature>
<dbReference type="InterPro" id="IPR001584">
    <property type="entry name" value="Integrase_cat-core"/>
</dbReference>
<keyword evidence="2" id="KW-0507">mRNA processing</keyword>
<feature type="compositionally biased region" description="Basic and acidic residues" evidence="11">
    <location>
        <begin position="1762"/>
        <end position="1776"/>
    </location>
</feature>
<dbReference type="CDD" id="cd00303">
    <property type="entry name" value="retropepsin_like"/>
    <property type="match status" value="1"/>
</dbReference>
<feature type="region of interest" description="Disordered" evidence="11">
    <location>
        <begin position="2452"/>
        <end position="2519"/>
    </location>
</feature>
<gene>
    <name evidence="15" type="ORF">MSAN_00436400</name>
</gene>
<dbReference type="GO" id="GO:0008270">
    <property type="term" value="F:zinc ion binding"/>
    <property type="evidence" value="ECO:0007669"/>
    <property type="project" value="UniProtKB-KW"/>
</dbReference>
<evidence type="ECO:0000256" key="1">
    <source>
        <dbReference type="ARBA" id="ARBA00012493"/>
    </source>
</evidence>
<keyword evidence="16" id="KW-1185">Reference proteome</keyword>
<dbReference type="SUPFAM" id="SSF50630">
    <property type="entry name" value="Acid proteases"/>
    <property type="match status" value="1"/>
</dbReference>
<keyword evidence="3" id="KW-0808">Transferase</keyword>
<feature type="domain" description="Integrase catalytic" evidence="14">
    <location>
        <begin position="1992"/>
        <end position="2155"/>
    </location>
</feature>
<dbReference type="SUPFAM" id="SSF56672">
    <property type="entry name" value="DNA/RNA polymerases"/>
    <property type="match status" value="1"/>
</dbReference>
<dbReference type="Gene3D" id="3.30.70.270">
    <property type="match status" value="2"/>
</dbReference>
<evidence type="ECO:0000313" key="15">
    <source>
        <dbReference type="EMBL" id="KAF7375484.1"/>
    </source>
</evidence>
<dbReference type="GO" id="GO:0004519">
    <property type="term" value="F:endonuclease activity"/>
    <property type="evidence" value="ECO:0007669"/>
    <property type="project" value="UniProtKB-KW"/>
</dbReference>
<dbReference type="SUPFAM" id="SSF57756">
    <property type="entry name" value="Retrovirus zinc finger-like domains"/>
    <property type="match status" value="1"/>
</dbReference>
<dbReference type="OrthoDB" id="3205788at2759"/>
<dbReference type="Pfam" id="PF08284">
    <property type="entry name" value="RVP_2"/>
    <property type="match status" value="1"/>
</dbReference>
<dbReference type="InterPro" id="IPR000477">
    <property type="entry name" value="RT_dom"/>
</dbReference>
<feature type="compositionally biased region" description="Acidic residues" evidence="11">
    <location>
        <begin position="654"/>
        <end position="669"/>
    </location>
</feature>
<evidence type="ECO:0000259" key="14">
    <source>
        <dbReference type="PROSITE" id="PS50994"/>
    </source>
</evidence>
<dbReference type="Proteomes" id="UP000623467">
    <property type="component" value="Unassembled WGS sequence"/>
</dbReference>
<dbReference type="InterPro" id="IPR036875">
    <property type="entry name" value="Znf_CCHC_sf"/>
</dbReference>
<name>A0A8H6ZDU8_9AGAR</name>
<dbReference type="InterPro" id="IPR043128">
    <property type="entry name" value="Rev_trsase/Diguanyl_cyclase"/>
</dbReference>
<dbReference type="Gene3D" id="2.40.70.10">
    <property type="entry name" value="Acid Proteases"/>
    <property type="match status" value="1"/>
</dbReference>
<feature type="compositionally biased region" description="Basic and acidic residues" evidence="11">
    <location>
        <begin position="202"/>
        <end position="212"/>
    </location>
</feature>
<dbReference type="PROSITE" id="PS50994">
    <property type="entry name" value="INTEGRASE"/>
    <property type="match status" value="1"/>
</dbReference>
<dbReference type="SUPFAM" id="SSF53098">
    <property type="entry name" value="Ribonuclease H-like"/>
    <property type="match status" value="1"/>
</dbReference>
<feature type="compositionally biased region" description="Low complexity" evidence="11">
    <location>
        <begin position="1825"/>
        <end position="1837"/>
    </location>
</feature>
<dbReference type="Pfam" id="PF17921">
    <property type="entry name" value="Integrase_H2C2"/>
    <property type="match status" value="1"/>
</dbReference>
<evidence type="ECO:0000259" key="12">
    <source>
        <dbReference type="PROSITE" id="PS50158"/>
    </source>
</evidence>
<dbReference type="SMART" id="SM00343">
    <property type="entry name" value="ZnF_C2HC"/>
    <property type="match status" value="1"/>
</dbReference>
<feature type="region of interest" description="Disordered" evidence="11">
    <location>
        <begin position="2531"/>
        <end position="2585"/>
    </location>
</feature>
<dbReference type="Gene3D" id="3.10.10.10">
    <property type="entry name" value="HIV Type 1 Reverse Transcriptase, subunit A, domain 1"/>
    <property type="match status" value="1"/>
</dbReference>
<dbReference type="GO" id="GO:0003723">
    <property type="term" value="F:RNA binding"/>
    <property type="evidence" value="ECO:0007669"/>
    <property type="project" value="UniProtKB-KW"/>
</dbReference>
<sequence length="2585" mass="293429">MASQCSIKWSVGFTKLEAGFVKSYIRPNMRVARVSKYLTGRAHAWYMRTVAKDERKWTLKKFFEELFNHCFPVDFRSQQRRKFFSFSQGNRSIKDYRTDIQVLADSVGDISERLLIVRFWEGARVAIQKEWAHDGYDPETASMRQLVRAAVNYEQAQKLVDSIEKNKQPRERTEKTKTQAPKPSQRGREQQKPKQKQNGVHWAEKSDIDKTANLKKVNGNGGGKKNWNNANKSNNLTRAQKDEYRAQGKCFTCGETTHLSKDCPQNNSVKPKWGVGAASVSFGEVERLRNLRDANALGLFSLKFEQPRLTPEYLAALDDVLVERMRAELHVAVPFSWDCLDDPCEESGEHPLDKDRFVISPVAEGWVIVDRHLEIHHELLRTQLLDSDFSLIEFIGDRNFELLGDQHTVNQPKRVFRRLRCKRELDVALEESASYFPECEEYFDRYSAEDLPDSVRIFSHFWGHAKMGTCTNTPIDEILVDIQRQFSTAAPYFFDSEQECEEVHSLFRFELDYSDEEFLTVWDTYHNREFNLSFKELLSSKWNARMYIERAYVDYEERRYRNPYPEDWLETNPKEVMQGASTSPGTPPWMAPGTENEAYFANRRKVHFEDSTNASEDSDIPGLQPAESSDDESTGYDSESEESDSEMPYLYSDSDSDDEDSESDSDSDPEMPGPQQVQNSDDSDSDYGSDIDETDPEMPHLYSASESESEESDSDVDCYIEVPRSRWAQNSSDSESDSQPEFDSDDDEFFSACDWEEERDCFQSDNDPYVDMPDLYAASDSDSSDSEDEPNEIFDALDFPATVHDSLCSTAPESLRERWDRRMDKDDHWEIGDFLADGAQAILEVLQPYPGDNFVSDEFRRRNPDRFEVCARSEDEYLVWDEYHHELTVLPKRLLLIPQFRLGAWYAARCRRMFGMRKSSPDPVHLMPVEDLILGGIQNYLYNAETRLHEDLGAISFRKIKSRGKRKDPLGYLMSEPSNGGLHWGPVLEMEQLCNPNFILIDWIREVCAMKKACDVSRAHRNRHRRTDRERTAHEIHAFAAGPSRRKSKMTQEGTIEYQRTASNIRDFARAVPQPMVIVVQVNGNPVTALLDSGSLGDFMSTTLVDQLKLKTDMLAKPLTVTMAVSGSRTVVNHTSEVRFQYQGIDERRRFDVMNIANYDLILGTPFLFQHEIVFRLNPPQIGIGSLESKPIRGEQVKTLPSLAAELYEDKLEKLREELRQYSADICLEDASKTPLPPLRAINHKIPLKDEKKTYSFRPSKCPEALKDAWHAKRDAYLESGRWKMQPGYNAVPMLMLRKPNKPGDTSVRLRTVFDCRERNQNTVQISSPLPDIEGILRNVAGHKYKSTLDNKDAYEQIRVEPEHVERTLFNTPDGTMASLVIQQGDRNGGATYQALMNHLFAEHIGRFMDVYLDDIFIYSNTAEEHVEHVKTVIDILRQEKLYLSKSKIDFFVDNVTILGHVIDSEGIKMDPHKVDSILKWPVPTNSSLLGAFIGSVGYLAPDCEGIRVAMGVLTPLTGNVPWRWSFTEQRAFEAIKASVAKWRDHHRKNLDYSPNADPIFLATDGSLTGCSGVVLQGKSIDSAHVIAFWSGKFNSAQQNYPVHDIELLAIVESLKKFRHLLLGAKFKILTDHKALQHFLTQKKLSARQSRWLETLGEFDFEIEYIPGTTNVLADALSRIYSADLPGTMRAPSEFVPHDEEEVNAKAIRDALSSVTRPVQVGDAVFANFAGMTPVEQTDKPKLSRGKKTRDGPKIMPKVSRLIRDPETGRFSRPDADLEGETSLKAPEMISPSKALPGKEKKTSRSTKGKQKETIPSVPSGQKVSAPESSKAPSSSADISQVQTPEEEILTAVAPKLVDIISEGDPSMDLPSCLKNRYSEDAFFKNILENPTHYKNFECKDGLIFLKEHTSRFLCIPDVLIGKRSAREIVITHAHSILAHLGPRKTMYYLKDNVWWKTMLEDVKIYCDSCQVCKGAKSSNERPYGLLHPLQPPTRPWESIGVDFVGPLTPSSNRLSTFDMIMVIIDHLTSMVHLVPTKQTYRAKDIAEAFFEQVYSKHGLPEIIVSDRDSLFTSIFWDKLHALVGTKLRMSSAYHPQSDGATERANRTMVQMLRSCISPNQKDWVKRLPGIEFAMNSARSETTGFSPFFLNTGQMPQPMIWDAQSEYPGVRVFAQKMKDAIVAAHDAIIEARIGDITEEWAVDKILGHAGRGRQAIFLVLWKHGDTAWFPYKDVSHLKSLSAYLEAYGVHSIEKLPPGKEATPEDTQVSVGALGINTSSNSGCFSNPNMENHTELNDNPSGDWTSGHLELFRAYAKYLRTDNHRSLHHKAPEQYNVWVYEVRKENVGARDLPPFTDDYVGPVPRNRVDRRDESSASAEKSAAELFMMEFARGALSTQRQQAEFQNRAALEMLKRGTASKGYWKGKGGKGFAKRGPYVKREADTYYGEAYNESEVGEKRGRRERSDSPEARHVRRRSKSATEAPEDGEIIRDRSEDVFMRDMRNDKANAPVAGGSGSLGSDAVAFSLKALSLSNPSSADTPFDPKGKGKAAEVDEDDAAEKANPSPPDSDDEEDQLDEQRKKKKDT</sequence>
<feature type="domain" description="CCHC-type" evidence="12">
    <location>
        <begin position="249"/>
        <end position="265"/>
    </location>
</feature>
<dbReference type="PANTHER" id="PTHR37984">
    <property type="entry name" value="PROTEIN CBG26694"/>
    <property type="match status" value="1"/>
</dbReference>
<reference evidence="15" key="1">
    <citation type="submission" date="2020-05" db="EMBL/GenBank/DDBJ databases">
        <title>Mycena genomes resolve the evolution of fungal bioluminescence.</title>
        <authorList>
            <person name="Tsai I.J."/>
        </authorList>
    </citation>
    <scope>NUCLEOTIDE SEQUENCE</scope>
    <source>
        <strain evidence="15">160909Yilan</strain>
    </source>
</reference>
<dbReference type="InterPro" id="IPR043502">
    <property type="entry name" value="DNA/RNA_pol_sf"/>
</dbReference>
<keyword evidence="5" id="KW-0540">Nuclease</keyword>
<feature type="region of interest" description="Disordered" evidence="11">
    <location>
        <begin position="160"/>
        <end position="234"/>
    </location>
</feature>
<dbReference type="Pfam" id="PF03732">
    <property type="entry name" value="Retrotrans_gag"/>
    <property type="match status" value="1"/>
</dbReference>
<feature type="compositionally biased region" description="Acidic residues" evidence="11">
    <location>
        <begin position="782"/>
        <end position="791"/>
    </location>
</feature>
<dbReference type="Pfam" id="PF17917">
    <property type="entry name" value="RT_RNaseH"/>
    <property type="match status" value="1"/>
</dbReference>
<evidence type="ECO:0000256" key="11">
    <source>
        <dbReference type="SAM" id="MobiDB-lite"/>
    </source>
</evidence>
<dbReference type="InterPro" id="IPR005162">
    <property type="entry name" value="Retrotrans_gag_dom"/>
</dbReference>
<evidence type="ECO:0000256" key="7">
    <source>
        <dbReference type="ARBA" id="ARBA00022801"/>
    </source>
</evidence>
<feature type="region of interest" description="Disordered" evidence="11">
    <location>
        <begin position="565"/>
        <end position="594"/>
    </location>
</feature>
<dbReference type="InterPro" id="IPR001878">
    <property type="entry name" value="Znf_CCHC"/>
</dbReference>
<comment type="caution">
    <text evidence="15">The sequence shown here is derived from an EMBL/GenBank/DDBJ whole genome shotgun (WGS) entry which is preliminary data.</text>
</comment>
<feature type="compositionally biased region" description="Basic and acidic residues" evidence="11">
    <location>
        <begin position="2487"/>
        <end position="2505"/>
    </location>
</feature>
<dbReference type="Pfam" id="PF00098">
    <property type="entry name" value="zf-CCHC"/>
    <property type="match status" value="1"/>
</dbReference>
<dbReference type="GO" id="GO:0006397">
    <property type="term" value="P:mRNA processing"/>
    <property type="evidence" value="ECO:0007669"/>
    <property type="project" value="UniProtKB-KW"/>
</dbReference>
<feature type="compositionally biased region" description="Basic and acidic residues" evidence="11">
    <location>
        <begin position="2454"/>
        <end position="2470"/>
    </location>
</feature>
<keyword evidence="10" id="KW-0863">Zinc-finger</keyword>
<proteinExistence type="predicted"/>
<dbReference type="EMBL" id="JACAZH010000002">
    <property type="protein sequence ID" value="KAF7375484.1"/>
    <property type="molecule type" value="Genomic_DNA"/>
</dbReference>
<dbReference type="Gene3D" id="4.10.60.10">
    <property type="entry name" value="Zinc finger, CCHC-type"/>
    <property type="match status" value="1"/>
</dbReference>
<evidence type="ECO:0000256" key="3">
    <source>
        <dbReference type="ARBA" id="ARBA00022679"/>
    </source>
</evidence>
<feature type="compositionally biased region" description="Acidic residues" evidence="11">
    <location>
        <begin position="707"/>
        <end position="718"/>
    </location>
</feature>
<feature type="region of interest" description="Disordered" evidence="11">
    <location>
        <begin position="1736"/>
        <end position="1845"/>
    </location>
</feature>
<evidence type="ECO:0000256" key="4">
    <source>
        <dbReference type="ARBA" id="ARBA00022695"/>
    </source>
</evidence>
<dbReference type="GO" id="GO:0016787">
    <property type="term" value="F:hydrolase activity"/>
    <property type="evidence" value="ECO:0007669"/>
    <property type="project" value="UniProtKB-KW"/>
</dbReference>
<keyword evidence="10" id="KW-0862">Zinc</keyword>
<dbReference type="InterPro" id="IPR041588">
    <property type="entry name" value="Integrase_H2C2"/>
</dbReference>
<dbReference type="CDD" id="cd09274">
    <property type="entry name" value="RNase_HI_RT_Ty3"/>
    <property type="match status" value="1"/>
</dbReference>
<dbReference type="InterPro" id="IPR041373">
    <property type="entry name" value="RT_RNaseH"/>
</dbReference>
<accession>A0A8H6ZDU8</accession>
<dbReference type="InterPro" id="IPR012337">
    <property type="entry name" value="RNaseH-like_sf"/>
</dbReference>
<feature type="compositionally biased region" description="Acidic residues" evidence="11">
    <location>
        <begin position="734"/>
        <end position="759"/>
    </location>
</feature>
<evidence type="ECO:0000256" key="10">
    <source>
        <dbReference type="PROSITE-ProRule" id="PRU00047"/>
    </source>
</evidence>
<feature type="compositionally biased region" description="Low complexity" evidence="11">
    <location>
        <begin position="225"/>
        <end position="234"/>
    </location>
</feature>
<feature type="compositionally biased region" description="Acidic residues" evidence="11">
    <location>
        <begin position="681"/>
        <end position="696"/>
    </location>
</feature>
<keyword evidence="6" id="KW-0255">Endonuclease</keyword>